<dbReference type="EMBL" id="JBICCN010000009">
    <property type="protein sequence ID" value="KAL3103851.1"/>
    <property type="molecule type" value="Genomic_DNA"/>
</dbReference>
<accession>A0ABD2KLQ6</accession>
<sequence length="151" mass="16162">MMQQNAFATDFRLRCNSWTGSTPCGGTSAAAPGRSRPPHQPQARCARLAVWSVQHAAPNANAPVSGRTVVYTVYQCRRVGARPLSVTFPHDNNALMGYVSALERAMMLLDLHHLPALAIRLWPYAHAFGPSGSDAAAVAGRNVKGIAEAVQ</sequence>
<protein>
    <submittedName>
        <fullName evidence="1">Uncharacterized protein</fullName>
    </submittedName>
</protein>
<comment type="caution">
    <text evidence="1">The sequence shown here is derived from an EMBL/GenBank/DDBJ whole genome shotgun (WGS) entry which is preliminary data.</text>
</comment>
<reference evidence="1 2" key="1">
    <citation type="submission" date="2024-10" db="EMBL/GenBank/DDBJ databases">
        <authorList>
            <person name="Kim D."/>
        </authorList>
    </citation>
    <scope>NUCLEOTIDE SEQUENCE [LARGE SCALE GENOMIC DNA]</scope>
    <source>
        <strain evidence="1">Taebaek</strain>
    </source>
</reference>
<name>A0ABD2KLQ6_HETSC</name>
<evidence type="ECO:0000313" key="2">
    <source>
        <dbReference type="Proteomes" id="UP001620645"/>
    </source>
</evidence>
<proteinExistence type="predicted"/>
<dbReference type="Proteomes" id="UP001620645">
    <property type="component" value="Unassembled WGS sequence"/>
</dbReference>
<gene>
    <name evidence="1" type="ORF">niasHS_000845</name>
</gene>
<keyword evidence="2" id="KW-1185">Reference proteome</keyword>
<organism evidence="1 2">
    <name type="scientific">Heterodera schachtii</name>
    <name type="common">Sugarbeet cyst nematode worm</name>
    <name type="synonym">Tylenchus schachtii</name>
    <dbReference type="NCBI Taxonomy" id="97005"/>
    <lineage>
        <taxon>Eukaryota</taxon>
        <taxon>Metazoa</taxon>
        <taxon>Ecdysozoa</taxon>
        <taxon>Nematoda</taxon>
        <taxon>Chromadorea</taxon>
        <taxon>Rhabditida</taxon>
        <taxon>Tylenchina</taxon>
        <taxon>Tylenchomorpha</taxon>
        <taxon>Tylenchoidea</taxon>
        <taxon>Heteroderidae</taxon>
        <taxon>Heteroderinae</taxon>
        <taxon>Heterodera</taxon>
    </lineage>
</organism>
<evidence type="ECO:0000313" key="1">
    <source>
        <dbReference type="EMBL" id="KAL3103851.1"/>
    </source>
</evidence>
<dbReference type="AlphaFoldDB" id="A0ABD2KLQ6"/>